<keyword evidence="3" id="KW-0238">DNA-binding</keyword>
<dbReference type="SUPFAM" id="SSF46785">
    <property type="entry name" value="Winged helix' DNA-binding domain"/>
    <property type="match status" value="1"/>
</dbReference>
<dbReference type="FunFam" id="1.10.10.10:FF:000001">
    <property type="entry name" value="LysR family transcriptional regulator"/>
    <property type="match status" value="1"/>
</dbReference>
<gene>
    <name evidence="6" type="ORF">B9G99_05050</name>
</gene>
<dbReference type="PANTHER" id="PTHR30537">
    <property type="entry name" value="HTH-TYPE TRANSCRIPTIONAL REGULATOR"/>
    <property type="match status" value="1"/>
</dbReference>
<dbReference type="Pfam" id="PF00126">
    <property type="entry name" value="HTH_1"/>
    <property type="match status" value="1"/>
</dbReference>
<evidence type="ECO:0000259" key="5">
    <source>
        <dbReference type="PROSITE" id="PS50931"/>
    </source>
</evidence>
<name>A0A2Z2H653_9GAMM</name>
<evidence type="ECO:0000313" key="6">
    <source>
        <dbReference type="EMBL" id="ARS52326.1"/>
    </source>
</evidence>
<dbReference type="Gene3D" id="1.10.10.10">
    <property type="entry name" value="Winged helix-like DNA-binding domain superfamily/Winged helix DNA-binding domain"/>
    <property type="match status" value="1"/>
</dbReference>
<dbReference type="InterPro" id="IPR000847">
    <property type="entry name" value="LysR_HTH_N"/>
</dbReference>
<dbReference type="Gene3D" id="3.40.190.290">
    <property type="match status" value="1"/>
</dbReference>
<evidence type="ECO:0000256" key="4">
    <source>
        <dbReference type="ARBA" id="ARBA00023163"/>
    </source>
</evidence>
<organism evidence="6 7">
    <name type="scientific">Kushneria konosiri</name>
    <dbReference type="NCBI Taxonomy" id="698828"/>
    <lineage>
        <taxon>Bacteria</taxon>
        <taxon>Pseudomonadati</taxon>
        <taxon>Pseudomonadota</taxon>
        <taxon>Gammaproteobacteria</taxon>
        <taxon>Oceanospirillales</taxon>
        <taxon>Halomonadaceae</taxon>
        <taxon>Kushneria</taxon>
    </lineage>
</organism>
<dbReference type="InterPro" id="IPR005119">
    <property type="entry name" value="LysR_subst-bd"/>
</dbReference>
<dbReference type="InterPro" id="IPR036388">
    <property type="entry name" value="WH-like_DNA-bd_sf"/>
</dbReference>
<dbReference type="InterPro" id="IPR058163">
    <property type="entry name" value="LysR-type_TF_proteobact-type"/>
</dbReference>
<reference evidence="6 7" key="1">
    <citation type="journal article" date="2017" name="Int. J. Syst. Evol. Microbiol.">
        <title>Kushneria konosiri sp. nov., isolated from the Korean salt-fermented seafood Daemi-jeot.</title>
        <authorList>
            <person name="Yun J.H."/>
            <person name="Park S.K."/>
            <person name="Lee J.Y."/>
            <person name="Jung M.J."/>
            <person name="Bae J.W."/>
        </authorList>
    </citation>
    <scope>NUCLEOTIDE SEQUENCE [LARGE SCALE GENOMIC DNA]</scope>
    <source>
        <strain evidence="6 7">X49</strain>
    </source>
</reference>
<comment type="similarity">
    <text evidence="1">Belongs to the LysR transcriptional regulatory family.</text>
</comment>
<evidence type="ECO:0000256" key="1">
    <source>
        <dbReference type="ARBA" id="ARBA00009437"/>
    </source>
</evidence>
<dbReference type="RefSeq" id="WP_086621026.1">
    <property type="nucleotide sequence ID" value="NZ_CP021323.1"/>
</dbReference>
<dbReference type="Pfam" id="PF03466">
    <property type="entry name" value="LysR_substrate"/>
    <property type="match status" value="1"/>
</dbReference>
<dbReference type="OrthoDB" id="9815676at2"/>
<dbReference type="EMBL" id="CP021323">
    <property type="protein sequence ID" value="ARS52326.1"/>
    <property type="molecule type" value="Genomic_DNA"/>
</dbReference>
<evidence type="ECO:0000313" key="7">
    <source>
        <dbReference type="Proteomes" id="UP000250025"/>
    </source>
</evidence>
<accession>A0A2Z2H653</accession>
<keyword evidence="7" id="KW-1185">Reference proteome</keyword>
<dbReference type="GO" id="GO:0006351">
    <property type="term" value="P:DNA-templated transcription"/>
    <property type="evidence" value="ECO:0007669"/>
    <property type="project" value="TreeGrafter"/>
</dbReference>
<dbReference type="SUPFAM" id="SSF53850">
    <property type="entry name" value="Periplasmic binding protein-like II"/>
    <property type="match status" value="1"/>
</dbReference>
<keyword evidence="4" id="KW-0804">Transcription</keyword>
<dbReference type="AlphaFoldDB" id="A0A2Z2H653"/>
<evidence type="ECO:0000256" key="3">
    <source>
        <dbReference type="ARBA" id="ARBA00023125"/>
    </source>
</evidence>
<proteinExistence type="inferred from homology"/>
<dbReference type="GO" id="GO:0003700">
    <property type="term" value="F:DNA-binding transcription factor activity"/>
    <property type="evidence" value="ECO:0007669"/>
    <property type="project" value="InterPro"/>
</dbReference>
<keyword evidence="2" id="KW-0805">Transcription regulation</keyword>
<dbReference type="PANTHER" id="PTHR30537:SF20">
    <property type="entry name" value="TRANSCRIPTIONAL REGULATORY PROTEIN"/>
    <property type="match status" value="1"/>
</dbReference>
<feature type="domain" description="HTH lysR-type" evidence="5">
    <location>
        <begin position="3"/>
        <end position="60"/>
    </location>
</feature>
<protein>
    <submittedName>
        <fullName evidence="6">LysR family transcriptional regulator</fullName>
    </submittedName>
</protein>
<dbReference type="PROSITE" id="PS50931">
    <property type="entry name" value="HTH_LYSR"/>
    <property type="match status" value="1"/>
</dbReference>
<dbReference type="KEGG" id="kus:B9G99_05050"/>
<sequence length="297" mass="33528">MNVTLEELAAFIAVVDTGSITAAAEQLGQTTSGVSRALQRLEQKLETTLLRRTTRRHELSDEGRTFLHHARTIVACVDEAEEVMALGRQRPAGRLRINAPPSFMRHVIIPLIGEFRRTWPGITLELDTNDRIIDLLEHRTDLAIRIGTLQDSSLHARPLGVSRLRLLASPDYLARQGHPETVDELSHHTLMGFSQLPHLNRWPLHDAHGEELDITPALSASSGDTLRALALNGQGIVCLADFMTRQDIEQGRLVEVLTARQLERHQSIQAVYYRNTTLSRRIRLFLDFLSERLDDRL</sequence>
<dbReference type="InterPro" id="IPR036390">
    <property type="entry name" value="WH_DNA-bd_sf"/>
</dbReference>
<evidence type="ECO:0000256" key="2">
    <source>
        <dbReference type="ARBA" id="ARBA00023015"/>
    </source>
</evidence>
<dbReference type="GO" id="GO:0043565">
    <property type="term" value="F:sequence-specific DNA binding"/>
    <property type="evidence" value="ECO:0007669"/>
    <property type="project" value="TreeGrafter"/>
</dbReference>
<dbReference type="Proteomes" id="UP000250025">
    <property type="component" value="Chromosome"/>
</dbReference>